<dbReference type="Pfam" id="PF22014">
    <property type="entry name" value="DUF6932"/>
    <property type="match status" value="1"/>
</dbReference>
<evidence type="ECO:0000313" key="1">
    <source>
        <dbReference type="EMBL" id="MFB9821918.1"/>
    </source>
</evidence>
<dbReference type="InterPro" id="IPR053860">
    <property type="entry name" value="DUF6932"/>
</dbReference>
<sequence>MLPALEGEYGLLPASESPHRATLEEIFDLFVTAAPYSEDRKSLWMVFPSYVNKLRATFPTCRVLLDGGFTTHKPWAAPSDIDVSVGVDRLHFNALQDWQQAELFNTVAAGGQKIRVMGGAIDASRFQLGNPDKLAYWHEHWSSVHSADRTIVEGLRKGYVEVTE</sequence>
<gene>
    <name evidence="1" type="ORF">ACFFP1_20785</name>
</gene>
<dbReference type="EMBL" id="JBHMBC010000039">
    <property type="protein sequence ID" value="MFB9821918.1"/>
    <property type="molecule type" value="Genomic_DNA"/>
</dbReference>
<proteinExistence type="predicted"/>
<protein>
    <submittedName>
        <fullName evidence="1">DUF6932 family protein</fullName>
    </submittedName>
</protein>
<comment type="caution">
    <text evidence="1">The sequence shown here is derived from an EMBL/GenBank/DDBJ whole genome shotgun (WGS) entry which is preliminary data.</text>
</comment>
<dbReference type="Proteomes" id="UP001589702">
    <property type="component" value="Unassembled WGS sequence"/>
</dbReference>
<evidence type="ECO:0000313" key="2">
    <source>
        <dbReference type="Proteomes" id="UP001589702"/>
    </source>
</evidence>
<keyword evidence="2" id="KW-1185">Reference proteome</keyword>
<organism evidence="1 2">
    <name type="scientific">Arthrobacter ramosus</name>
    <dbReference type="NCBI Taxonomy" id="1672"/>
    <lineage>
        <taxon>Bacteria</taxon>
        <taxon>Bacillati</taxon>
        <taxon>Actinomycetota</taxon>
        <taxon>Actinomycetes</taxon>
        <taxon>Micrococcales</taxon>
        <taxon>Micrococcaceae</taxon>
        <taxon>Arthrobacter</taxon>
    </lineage>
</organism>
<accession>A0ABV5Y4I9</accession>
<dbReference type="RefSeq" id="WP_234750472.1">
    <property type="nucleotide sequence ID" value="NZ_BAAAWN010000001.1"/>
</dbReference>
<reference evidence="1 2" key="1">
    <citation type="submission" date="2024-09" db="EMBL/GenBank/DDBJ databases">
        <authorList>
            <person name="Sun Q."/>
            <person name="Mori K."/>
        </authorList>
    </citation>
    <scope>NUCLEOTIDE SEQUENCE [LARGE SCALE GENOMIC DNA]</scope>
    <source>
        <strain evidence="1 2">JCM 1334</strain>
    </source>
</reference>
<name>A0ABV5Y4I9_ARTRM</name>